<protein>
    <submittedName>
        <fullName evidence="13">3-hydroxyacyl-CoA dehydrogenase</fullName>
    </submittedName>
</protein>
<dbReference type="EMBL" id="SOZD01000001">
    <property type="protein sequence ID" value="TFF27142.1"/>
    <property type="molecule type" value="Genomic_DNA"/>
</dbReference>
<dbReference type="Gene3D" id="3.90.226.10">
    <property type="entry name" value="2-enoyl-CoA Hydratase, Chain A, domain 1"/>
    <property type="match status" value="1"/>
</dbReference>
<name>A0A4Y8RTR4_9HYPH</name>
<feature type="domain" description="3-hydroxyacyl-CoA dehydrogenase NAD binding" evidence="12">
    <location>
        <begin position="327"/>
        <end position="505"/>
    </location>
</feature>
<dbReference type="Gene3D" id="3.40.50.720">
    <property type="entry name" value="NAD(P)-binding Rossmann-like Domain"/>
    <property type="match status" value="1"/>
</dbReference>
<evidence type="ECO:0000259" key="11">
    <source>
        <dbReference type="Pfam" id="PF00725"/>
    </source>
</evidence>
<keyword evidence="3" id="KW-0276">Fatty acid metabolism</keyword>
<keyword evidence="7" id="KW-0443">Lipid metabolism</keyword>
<keyword evidence="6" id="KW-0520">NAD</keyword>
<sequence length="735" mass="79503">MSYENFTVETDADGIALVTWDMPGRSMNVFTDEAMSEIDRIIDEVVADEAIKGVVVTSGKAGSFTGGADLKTISAMFERFHAEVDKNREAAIAMLFERAGRMSWLWRKLETCGKPFVAAINGTCMGGGFELALASHGRVAARSAKMGLPEVKVGILPGAGGTQRVPRMMETQGALQMLMKGSTLSADDAAKMGLVDTVVDDGDVVAAAREMLKKGVLPVKPWDEERFKLPSGPVYSPAGAKVWPAVASLYRKETNDNYPSAKAIVKCVYEGLLLPMDTALKVEQRYFTEVLRTTEARMMIRSLFVSAQALAKGARRPQDVPPTQLKKVGIVGSGFMGAGIGYVAAMGGLEVVLIDQEQAAADKGKAHSAKLVEAAVSKGRMSQAKGEALLGRITATTDYSLLGDAGLVIEAVFEDRDVKSEVTKKVAEVLSADAIYASNTSTIPITSLAEAFPDPERFIGIHFFSPVDRMQLTEVILGEKTGDKALAVALDFVRAIKKTPIVVNDSRGFFANRCVLRYMNEAYDMLVEGIPPAMIENAAKFAGMPVGPLALNDETAIDLSQKIMKATMRDMGEAAVDPRHYELVSKMVADGRLGRKSGKGFYDYPEKPAKKKLWPGLKDMFEQKDPASTDFEELKQRFLVTMALEAARTMEEGVVVDPREADIGSIFGFGFAPYTGGTISYIDGMGVKAFVALCEKLEARFGERFSPTPLLRDMAGKGETFYQRFDPAGDSARAA</sequence>
<dbReference type="InterPro" id="IPR006176">
    <property type="entry name" value="3-OHacyl-CoA_DH_NAD-bd"/>
</dbReference>
<dbReference type="GO" id="GO:0004300">
    <property type="term" value="F:enoyl-CoA hydratase activity"/>
    <property type="evidence" value="ECO:0007669"/>
    <property type="project" value="TreeGrafter"/>
</dbReference>
<dbReference type="Pfam" id="PF00725">
    <property type="entry name" value="3HCDH"/>
    <property type="match status" value="1"/>
</dbReference>
<dbReference type="GO" id="GO:0070403">
    <property type="term" value="F:NAD+ binding"/>
    <property type="evidence" value="ECO:0007669"/>
    <property type="project" value="InterPro"/>
</dbReference>
<evidence type="ECO:0000256" key="10">
    <source>
        <dbReference type="ARBA" id="ARBA00049556"/>
    </source>
</evidence>
<dbReference type="GO" id="GO:0006635">
    <property type="term" value="P:fatty acid beta-oxidation"/>
    <property type="evidence" value="ECO:0007669"/>
    <property type="project" value="UniProtKB-UniPathway"/>
</dbReference>
<dbReference type="Pfam" id="PF00378">
    <property type="entry name" value="ECH_1"/>
    <property type="match status" value="1"/>
</dbReference>
<dbReference type="RefSeq" id="WP_134759467.1">
    <property type="nucleotide sequence ID" value="NZ_SOZD01000001.1"/>
</dbReference>
<dbReference type="FunFam" id="3.40.50.720:FF:000009">
    <property type="entry name" value="Fatty oxidation complex, alpha subunit"/>
    <property type="match status" value="1"/>
</dbReference>
<dbReference type="GO" id="GO:0016509">
    <property type="term" value="F:long-chain (3S)-3-hydroxyacyl-CoA dehydrogenase (NAD+) activity"/>
    <property type="evidence" value="ECO:0007669"/>
    <property type="project" value="TreeGrafter"/>
</dbReference>
<keyword evidence="5" id="KW-0560">Oxidoreductase</keyword>
<feature type="domain" description="3-hydroxyacyl-CoA dehydrogenase C-terminal" evidence="11">
    <location>
        <begin position="508"/>
        <end position="604"/>
    </location>
</feature>
<dbReference type="InterPro" id="IPR050136">
    <property type="entry name" value="FA_oxidation_alpha_subunit"/>
</dbReference>
<evidence type="ECO:0000256" key="4">
    <source>
        <dbReference type="ARBA" id="ARBA00022963"/>
    </source>
</evidence>
<keyword evidence="14" id="KW-1185">Reference proteome</keyword>
<gene>
    <name evidence="13" type="ORF">E3C22_01285</name>
</gene>
<comment type="catalytic activity">
    <reaction evidence="10">
        <text>a (3S)-3-hydroxyacyl-CoA + NAD(+) = a 3-oxoacyl-CoA + NADH + H(+)</text>
        <dbReference type="Rhea" id="RHEA:22432"/>
        <dbReference type="ChEBI" id="CHEBI:15378"/>
        <dbReference type="ChEBI" id="CHEBI:57318"/>
        <dbReference type="ChEBI" id="CHEBI:57540"/>
        <dbReference type="ChEBI" id="CHEBI:57945"/>
        <dbReference type="ChEBI" id="CHEBI:90726"/>
        <dbReference type="EC" id="1.1.1.35"/>
    </reaction>
</comment>
<evidence type="ECO:0000256" key="8">
    <source>
        <dbReference type="ARBA" id="ARBA00023239"/>
    </source>
</evidence>
<dbReference type="Gene3D" id="1.10.1040.50">
    <property type="match status" value="1"/>
</dbReference>
<dbReference type="PANTHER" id="PTHR43612">
    <property type="entry name" value="TRIFUNCTIONAL ENZYME SUBUNIT ALPHA"/>
    <property type="match status" value="1"/>
</dbReference>
<dbReference type="SUPFAM" id="SSF51735">
    <property type="entry name" value="NAD(P)-binding Rossmann-fold domains"/>
    <property type="match status" value="1"/>
</dbReference>
<comment type="similarity">
    <text evidence="2">In the central section; belongs to the 3-hydroxyacyl-CoA dehydrogenase family.</text>
</comment>
<evidence type="ECO:0000256" key="2">
    <source>
        <dbReference type="ARBA" id="ARBA00007005"/>
    </source>
</evidence>
<dbReference type="AlphaFoldDB" id="A0A4Y8RTR4"/>
<dbReference type="OrthoDB" id="9771883at2"/>
<evidence type="ECO:0000256" key="9">
    <source>
        <dbReference type="ARBA" id="ARBA00023268"/>
    </source>
</evidence>
<reference evidence="13 14" key="1">
    <citation type="submission" date="2019-03" db="EMBL/GenBank/DDBJ databases">
        <title>Jiella endophytica sp. nov., a novel endophytic bacterium isolated from root of Ficus microcarpa Linn. f.</title>
        <authorList>
            <person name="Tuo L."/>
        </authorList>
    </citation>
    <scope>NUCLEOTIDE SEQUENCE [LARGE SCALE GENOMIC DNA]</scope>
    <source>
        <strain evidence="13 14">CBS5Q-3</strain>
    </source>
</reference>
<proteinExistence type="inferred from homology"/>
<evidence type="ECO:0000313" key="13">
    <source>
        <dbReference type="EMBL" id="TFF27142.1"/>
    </source>
</evidence>
<keyword evidence="4" id="KW-0442">Lipid degradation</keyword>
<dbReference type="PANTHER" id="PTHR43612:SF3">
    <property type="entry name" value="TRIFUNCTIONAL ENZYME SUBUNIT ALPHA, MITOCHONDRIAL"/>
    <property type="match status" value="1"/>
</dbReference>
<keyword evidence="9" id="KW-0511">Multifunctional enzyme</keyword>
<accession>A0A4Y8RTR4</accession>
<dbReference type="InterPro" id="IPR008927">
    <property type="entry name" value="6-PGluconate_DH-like_C_sf"/>
</dbReference>
<dbReference type="SUPFAM" id="SSF52096">
    <property type="entry name" value="ClpP/crotonase"/>
    <property type="match status" value="1"/>
</dbReference>
<dbReference type="InterPro" id="IPR036291">
    <property type="entry name" value="NAD(P)-bd_dom_sf"/>
</dbReference>
<dbReference type="SUPFAM" id="SSF48179">
    <property type="entry name" value="6-phosphogluconate dehydrogenase C-terminal domain-like"/>
    <property type="match status" value="2"/>
</dbReference>
<dbReference type="InterPro" id="IPR029045">
    <property type="entry name" value="ClpP/crotonase-like_dom_sf"/>
</dbReference>
<evidence type="ECO:0000256" key="5">
    <source>
        <dbReference type="ARBA" id="ARBA00023002"/>
    </source>
</evidence>
<organism evidence="13 14">
    <name type="scientific">Jiella endophytica</name>
    <dbReference type="NCBI Taxonomy" id="2558362"/>
    <lineage>
        <taxon>Bacteria</taxon>
        <taxon>Pseudomonadati</taxon>
        <taxon>Pseudomonadota</taxon>
        <taxon>Alphaproteobacteria</taxon>
        <taxon>Hyphomicrobiales</taxon>
        <taxon>Aurantimonadaceae</taxon>
        <taxon>Jiella</taxon>
    </lineage>
</organism>
<dbReference type="Pfam" id="PF02737">
    <property type="entry name" value="3HCDH_N"/>
    <property type="match status" value="1"/>
</dbReference>
<comment type="pathway">
    <text evidence="1">Lipid metabolism; fatty acid beta-oxidation.</text>
</comment>
<evidence type="ECO:0000313" key="14">
    <source>
        <dbReference type="Proteomes" id="UP000298179"/>
    </source>
</evidence>
<dbReference type="InterPro" id="IPR001753">
    <property type="entry name" value="Enoyl-CoA_hydra/iso"/>
</dbReference>
<dbReference type="InterPro" id="IPR006108">
    <property type="entry name" value="3HC_DH_C"/>
</dbReference>
<comment type="caution">
    <text evidence="13">The sequence shown here is derived from an EMBL/GenBank/DDBJ whole genome shotgun (WGS) entry which is preliminary data.</text>
</comment>
<evidence type="ECO:0000259" key="12">
    <source>
        <dbReference type="Pfam" id="PF02737"/>
    </source>
</evidence>
<keyword evidence="8" id="KW-0456">Lyase</keyword>
<dbReference type="CDD" id="cd06558">
    <property type="entry name" value="crotonase-like"/>
    <property type="match status" value="1"/>
</dbReference>
<evidence type="ECO:0000256" key="3">
    <source>
        <dbReference type="ARBA" id="ARBA00022832"/>
    </source>
</evidence>
<evidence type="ECO:0000256" key="1">
    <source>
        <dbReference type="ARBA" id="ARBA00005005"/>
    </source>
</evidence>
<evidence type="ECO:0000256" key="6">
    <source>
        <dbReference type="ARBA" id="ARBA00023027"/>
    </source>
</evidence>
<dbReference type="UniPathway" id="UPA00659"/>
<dbReference type="Proteomes" id="UP000298179">
    <property type="component" value="Unassembled WGS sequence"/>
</dbReference>
<evidence type="ECO:0000256" key="7">
    <source>
        <dbReference type="ARBA" id="ARBA00023098"/>
    </source>
</evidence>